<keyword evidence="3" id="KW-1185">Reference proteome</keyword>
<keyword evidence="1" id="KW-0472">Membrane</keyword>
<sequence>MAPIFAVTMEATTSLLKRDASSPSNYPAYVLAIIVGCIACVLIGYGIFTMYHGVEEETYRELSQEQRQYMHEVRQRTLDDLEAASRLYTKAHDSPRETPKRMQAV</sequence>
<gene>
    <name evidence="2" type="ORF">PECM_004166</name>
</gene>
<name>A0A8J8W8X9_9EURO</name>
<organism evidence="2 3">
    <name type="scientific">Penicillium ucsense</name>
    <dbReference type="NCBI Taxonomy" id="2839758"/>
    <lineage>
        <taxon>Eukaryota</taxon>
        <taxon>Fungi</taxon>
        <taxon>Dikarya</taxon>
        <taxon>Ascomycota</taxon>
        <taxon>Pezizomycotina</taxon>
        <taxon>Eurotiomycetes</taxon>
        <taxon>Eurotiomycetidae</taxon>
        <taxon>Eurotiales</taxon>
        <taxon>Aspergillaceae</taxon>
        <taxon>Penicillium</taxon>
    </lineage>
</organism>
<comment type="caution">
    <text evidence="2">The sequence shown here is derived from an EMBL/GenBank/DDBJ whole genome shotgun (WGS) entry which is preliminary data.</text>
</comment>
<accession>A0A8J8W8X9</accession>
<dbReference type="AlphaFoldDB" id="A0A8J8W8X9"/>
<evidence type="ECO:0008006" key="4">
    <source>
        <dbReference type="Google" id="ProtNLM"/>
    </source>
</evidence>
<dbReference type="Proteomes" id="UP000631181">
    <property type="component" value="Unassembled WGS sequence"/>
</dbReference>
<reference evidence="2" key="1">
    <citation type="journal article" date="2020" name="Front. Microbiol.">
        <title>Gene regulatory networks of Penicillium echinulatum 2HH and Penicillium oxalicum 114-2 inferred by a computational biology approach.</title>
        <authorList>
            <person name="Lenz A.R."/>
            <person name="Galan-Vasquez E."/>
            <person name="Balbinot E."/>
            <person name="De Abreu F.P."/>
            <person name="De Oliveira N.S."/>
            <person name="Da Rosa L.O."/>
            <person name="De Avila E Silva S."/>
            <person name="Camassola M."/>
            <person name="Dillon A.J.P."/>
            <person name="Perez-Rueda E."/>
        </authorList>
    </citation>
    <scope>NUCLEOTIDE SEQUENCE</scope>
    <source>
        <strain evidence="2">S1M29</strain>
    </source>
</reference>
<dbReference type="EMBL" id="WIWV01000026">
    <property type="protein sequence ID" value="KAF7717508.1"/>
    <property type="molecule type" value="Genomic_DNA"/>
</dbReference>
<evidence type="ECO:0000313" key="3">
    <source>
        <dbReference type="Proteomes" id="UP000631181"/>
    </source>
</evidence>
<protein>
    <recommendedName>
        <fullName evidence="4">Transmembrane protein</fullName>
    </recommendedName>
</protein>
<dbReference type="OrthoDB" id="4159814at2759"/>
<evidence type="ECO:0000256" key="1">
    <source>
        <dbReference type="SAM" id="Phobius"/>
    </source>
</evidence>
<proteinExistence type="predicted"/>
<feature type="transmembrane region" description="Helical" evidence="1">
    <location>
        <begin position="26"/>
        <end position="48"/>
    </location>
</feature>
<keyword evidence="1" id="KW-1133">Transmembrane helix</keyword>
<keyword evidence="1" id="KW-0812">Transmembrane</keyword>
<evidence type="ECO:0000313" key="2">
    <source>
        <dbReference type="EMBL" id="KAF7717508.1"/>
    </source>
</evidence>